<dbReference type="PROSITE" id="PS50110">
    <property type="entry name" value="RESPONSE_REGULATORY"/>
    <property type="match status" value="1"/>
</dbReference>
<dbReference type="PROSITE" id="PS50887">
    <property type="entry name" value="GGDEF"/>
    <property type="match status" value="1"/>
</dbReference>
<accession>I3IQB2</accession>
<dbReference type="Gene3D" id="3.30.70.270">
    <property type="match status" value="1"/>
</dbReference>
<reference evidence="10 11" key="1">
    <citation type="journal article" date="2012" name="FEBS Lett.">
        <title>Anammox organism KSU-1 expresses a NirK-type copper-containing nitrite reductase instead of a NirS-type with cytochrome cd1.</title>
        <authorList>
            <person name="Hira D."/>
            <person name="Toh H."/>
            <person name="Migita C.T."/>
            <person name="Okubo H."/>
            <person name="Nishiyama T."/>
            <person name="Hattori M."/>
            <person name="Furukawa K."/>
            <person name="Fujii T."/>
        </authorList>
    </citation>
    <scope>NUCLEOTIDE SEQUENCE [LARGE SCALE GENOMIC DNA]</scope>
</reference>
<dbReference type="InterPro" id="IPR029787">
    <property type="entry name" value="Nucleotide_cyclase"/>
</dbReference>
<keyword evidence="2 7" id="KW-0597">Phosphoprotein</keyword>
<keyword evidence="11" id="KW-1185">Reference proteome</keyword>
<gene>
    <name evidence="10" type="ORF">KSU1_D0598</name>
</gene>
<dbReference type="PANTHER" id="PTHR45138:SF9">
    <property type="entry name" value="DIGUANYLATE CYCLASE DGCM-RELATED"/>
    <property type="match status" value="1"/>
</dbReference>
<dbReference type="InterPro" id="IPR001789">
    <property type="entry name" value="Sig_transdc_resp-reg_receiver"/>
</dbReference>
<dbReference type="EMBL" id="BAFH01000004">
    <property type="protein sequence ID" value="GAB63907.1"/>
    <property type="molecule type" value="Genomic_DNA"/>
</dbReference>
<proteinExistence type="predicted"/>
<dbReference type="GO" id="GO:0005886">
    <property type="term" value="C:plasma membrane"/>
    <property type="evidence" value="ECO:0007669"/>
    <property type="project" value="TreeGrafter"/>
</dbReference>
<evidence type="ECO:0000259" key="9">
    <source>
        <dbReference type="PROSITE" id="PS50887"/>
    </source>
</evidence>
<dbReference type="Pfam" id="PF00990">
    <property type="entry name" value="GGDEF"/>
    <property type="match status" value="1"/>
</dbReference>
<feature type="domain" description="GGDEF" evidence="9">
    <location>
        <begin position="175"/>
        <end position="310"/>
    </location>
</feature>
<dbReference type="NCBIfam" id="TIGR00254">
    <property type="entry name" value="GGDEF"/>
    <property type="match status" value="1"/>
</dbReference>
<dbReference type="PANTHER" id="PTHR45138">
    <property type="entry name" value="REGULATORY COMPONENTS OF SENSORY TRANSDUCTION SYSTEM"/>
    <property type="match status" value="1"/>
</dbReference>
<dbReference type="SMART" id="SM00267">
    <property type="entry name" value="GGDEF"/>
    <property type="match status" value="1"/>
</dbReference>
<dbReference type="SMART" id="SM00448">
    <property type="entry name" value="REC"/>
    <property type="match status" value="1"/>
</dbReference>
<evidence type="ECO:0000256" key="6">
    <source>
        <dbReference type="ARBA" id="ARBA00034247"/>
    </source>
</evidence>
<dbReference type="eggNOG" id="COG3706">
    <property type="taxonomic scope" value="Bacteria"/>
</dbReference>
<evidence type="ECO:0000256" key="5">
    <source>
        <dbReference type="ARBA" id="ARBA00023163"/>
    </source>
</evidence>
<sequence>MNKSIEAKEPVRILIVDDEEIIRDLLYDALSQTGYKVKVAINGRDAVKQIENEPFEIVITDLRMPGISGIELLQHVLKMNPDVCVLIMTAYGTVESAVNAMKLGAYDYICKPFELEEMKIVVEKAVERQWLLRESRMLEFYRHLSITDGLTKVYNYRHFHEFIERELQKAKRNSSTFSLLFADVDDFKVYNDLNGHLAGDEILRELASIFLNTTRKTDFVARYGGEEFTVVLPETTINAGLGVANRIMKEVRSKKWMYADILSNKGITMSMGMVAYPKDALSKDDLIRKADDAMYHAKRLGKNRVCYFKEDVIVEVE</sequence>
<evidence type="ECO:0000256" key="7">
    <source>
        <dbReference type="PROSITE-ProRule" id="PRU00169"/>
    </source>
</evidence>
<evidence type="ECO:0000313" key="11">
    <source>
        <dbReference type="Proteomes" id="UP000002985"/>
    </source>
</evidence>
<evidence type="ECO:0000256" key="1">
    <source>
        <dbReference type="ARBA" id="ARBA00012528"/>
    </source>
</evidence>
<dbReference type="FunFam" id="3.40.50.2300:FF:000018">
    <property type="entry name" value="DNA-binding transcriptional regulator NtrC"/>
    <property type="match status" value="1"/>
</dbReference>
<dbReference type="InterPro" id="IPR011006">
    <property type="entry name" value="CheY-like_superfamily"/>
</dbReference>
<dbReference type="AlphaFoldDB" id="I3IQB2"/>
<dbReference type="InterPro" id="IPR050469">
    <property type="entry name" value="Diguanylate_Cyclase"/>
</dbReference>
<dbReference type="CDD" id="cd01949">
    <property type="entry name" value="GGDEF"/>
    <property type="match status" value="1"/>
</dbReference>
<organism evidence="10 11">
    <name type="scientific">Candidatus Jettenia caeni</name>
    <dbReference type="NCBI Taxonomy" id="247490"/>
    <lineage>
        <taxon>Bacteria</taxon>
        <taxon>Pseudomonadati</taxon>
        <taxon>Planctomycetota</taxon>
        <taxon>Candidatus Brocadiia</taxon>
        <taxon>Candidatus Brocadiales</taxon>
        <taxon>Candidatus Brocadiaceae</taxon>
        <taxon>Candidatus Jettenia</taxon>
    </lineage>
</organism>
<protein>
    <recommendedName>
        <fullName evidence="1">diguanylate cyclase</fullName>
        <ecNumber evidence="1">2.7.7.65</ecNumber>
    </recommendedName>
</protein>
<keyword evidence="5" id="KW-0804">Transcription</keyword>
<dbReference type="InterPro" id="IPR043128">
    <property type="entry name" value="Rev_trsase/Diguanyl_cyclase"/>
</dbReference>
<dbReference type="InterPro" id="IPR000160">
    <property type="entry name" value="GGDEF_dom"/>
</dbReference>
<name>I3IQB2_9BACT</name>
<keyword evidence="3" id="KW-0902">Two-component regulatory system</keyword>
<dbReference type="EC" id="2.7.7.65" evidence="1"/>
<comment type="caution">
    <text evidence="10">The sequence shown here is derived from an EMBL/GenBank/DDBJ whole genome shotgun (WGS) entry which is preliminary data.</text>
</comment>
<feature type="modified residue" description="4-aspartylphosphate" evidence="7">
    <location>
        <position position="61"/>
    </location>
</feature>
<evidence type="ECO:0000256" key="3">
    <source>
        <dbReference type="ARBA" id="ARBA00023012"/>
    </source>
</evidence>
<dbReference type="SUPFAM" id="SSF52172">
    <property type="entry name" value="CheY-like"/>
    <property type="match status" value="1"/>
</dbReference>
<feature type="domain" description="Response regulatory" evidence="8">
    <location>
        <begin position="12"/>
        <end position="126"/>
    </location>
</feature>
<dbReference type="GO" id="GO:0043709">
    <property type="term" value="P:cell adhesion involved in single-species biofilm formation"/>
    <property type="evidence" value="ECO:0007669"/>
    <property type="project" value="TreeGrafter"/>
</dbReference>
<dbReference type="SUPFAM" id="SSF55073">
    <property type="entry name" value="Nucleotide cyclase"/>
    <property type="match status" value="1"/>
</dbReference>
<dbReference type="GO" id="GO:0052621">
    <property type="term" value="F:diguanylate cyclase activity"/>
    <property type="evidence" value="ECO:0007669"/>
    <property type="project" value="UniProtKB-EC"/>
</dbReference>
<dbReference type="GO" id="GO:0000160">
    <property type="term" value="P:phosphorelay signal transduction system"/>
    <property type="evidence" value="ECO:0007669"/>
    <property type="project" value="UniProtKB-KW"/>
</dbReference>
<evidence type="ECO:0000313" key="10">
    <source>
        <dbReference type="EMBL" id="GAB63907.1"/>
    </source>
</evidence>
<evidence type="ECO:0000259" key="8">
    <source>
        <dbReference type="PROSITE" id="PS50110"/>
    </source>
</evidence>
<keyword evidence="4" id="KW-0805">Transcription regulation</keyword>
<comment type="catalytic activity">
    <reaction evidence="6">
        <text>2 GTP = 3',3'-c-di-GMP + 2 diphosphate</text>
        <dbReference type="Rhea" id="RHEA:24898"/>
        <dbReference type="ChEBI" id="CHEBI:33019"/>
        <dbReference type="ChEBI" id="CHEBI:37565"/>
        <dbReference type="ChEBI" id="CHEBI:58805"/>
        <dbReference type="EC" id="2.7.7.65"/>
    </reaction>
</comment>
<dbReference type="Pfam" id="PF00072">
    <property type="entry name" value="Response_reg"/>
    <property type="match status" value="1"/>
</dbReference>
<dbReference type="FunFam" id="3.30.70.270:FF:000001">
    <property type="entry name" value="Diguanylate cyclase domain protein"/>
    <property type="match status" value="1"/>
</dbReference>
<dbReference type="Gene3D" id="3.40.50.2300">
    <property type="match status" value="1"/>
</dbReference>
<dbReference type="Proteomes" id="UP000002985">
    <property type="component" value="Unassembled WGS sequence"/>
</dbReference>
<dbReference type="STRING" id="247490.KSU1_D0598"/>
<dbReference type="GO" id="GO:1902201">
    <property type="term" value="P:negative regulation of bacterial-type flagellum-dependent cell motility"/>
    <property type="evidence" value="ECO:0007669"/>
    <property type="project" value="TreeGrafter"/>
</dbReference>
<evidence type="ECO:0000256" key="4">
    <source>
        <dbReference type="ARBA" id="ARBA00023015"/>
    </source>
</evidence>
<evidence type="ECO:0000256" key="2">
    <source>
        <dbReference type="ARBA" id="ARBA00022553"/>
    </source>
</evidence>